<feature type="region of interest" description="Disordered" evidence="2">
    <location>
        <begin position="1"/>
        <end position="23"/>
    </location>
</feature>
<dbReference type="OrthoDB" id="3792038at2759"/>
<evidence type="ECO:0000256" key="1">
    <source>
        <dbReference type="SAM" id="Coils"/>
    </source>
</evidence>
<gene>
    <name evidence="3" type="ORF">B0J11DRAFT_347420</name>
</gene>
<organism evidence="3 4">
    <name type="scientific">Dendryphion nanum</name>
    <dbReference type="NCBI Taxonomy" id="256645"/>
    <lineage>
        <taxon>Eukaryota</taxon>
        <taxon>Fungi</taxon>
        <taxon>Dikarya</taxon>
        <taxon>Ascomycota</taxon>
        <taxon>Pezizomycotina</taxon>
        <taxon>Dothideomycetes</taxon>
        <taxon>Pleosporomycetidae</taxon>
        <taxon>Pleosporales</taxon>
        <taxon>Torulaceae</taxon>
        <taxon>Dendryphion</taxon>
    </lineage>
</organism>
<dbReference type="EMBL" id="JAGMWT010000009">
    <property type="protein sequence ID" value="KAH7122760.1"/>
    <property type="molecule type" value="Genomic_DNA"/>
</dbReference>
<feature type="coiled-coil region" evidence="1">
    <location>
        <begin position="313"/>
        <end position="354"/>
    </location>
</feature>
<proteinExistence type="predicted"/>
<evidence type="ECO:0000313" key="3">
    <source>
        <dbReference type="EMBL" id="KAH7122760.1"/>
    </source>
</evidence>
<keyword evidence="4" id="KW-1185">Reference proteome</keyword>
<evidence type="ECO:0000256" key="2">
    <source>
        <dbReference type="SAM" id="MobiDB-lite"/>
    </source>
</evidence>
<protein>
    <submittedName>
        <fullName evidence="3">Uncharacterized protein</fullName>
    </submittedName>
</protein>
<comment type="caution">
    <text evidence="3">The sequence shown here is derived from an EMBL/GenBank/DDBJ whole genome shotgun (WGS) entry which is preliminary data.</text>
</comment>
<keyword evidence="1" id="KW-0175">Coiled coil</keyword>
<dbReference type="Proteomes" id="UP000700596">
    <property type="component" value="Unassembled WGS sequence"/>
</dbReference>
<name>A0A9P9DL77_9PLEO</name>
<reference evidence="3" key="1">
    <citation type="journal article" date="2021" name="Nat. Commun.">
        <title>Genetic determinants of endophytism in the Arabidopsis root mycobiome.</title>
        <authorList>
            <person name="Mesny F."/>
            <person name="Miyauchi S."/>
            <person name="Thiergart T."/>
            <person name="Pickel B."/>
            <person name="Atanasova L."/>
            <person name="Karlsson M."/>
            <person name="Huettel B."/>
            <person name="Barry K.W."/>
            <person name="Haridas S."/>
            <person name="Chen C."/>
            <person name="Bauer D."/>
            <person name="Andreopoulos W."/>
            <person name="Pangilinan J."/>
            <person name="LaButti K."/>
            <person name="Riley R."/>
            <person name="Lipzen A."/>
            <person name="Clum A."/>
            <person name="Drula E."/>
            <person name="Henrissat B."/>
            <person name="Kohler A."/>
            <person name="Grigoriev I.V."/>
            <person name="Martin F.M."/>
            <person name="Hacquard S."/>
        </authorList>
    </citation>
    <scope>NUCLEOTIDE SEQUENCE</scope>
    <source>
        <strain evidence="3">MPI-CAGE-CH-0243</strain>
    </source>
</reference>
<evidence type="ECO:0000313" key="4">
    <source>
        <dbReference type="Proteomes" id="UP000700596"/>
    </source>
</evidence>
<sequence length="387" mass="43860">MGSFEVVRTGDQSKQHNENSDRPKQRCIRSFFRLKPPRSISLPPIQVERLDPSPLVVAFVSTLNVENLSNMMIWILFYDISKYPPSPSRRYNHIHSKEVRGWIALGQYLASVTHGDLVFVHLHGICEQLELSPSLVYELLVRLGDPHKMGSSLFTSIIRQANLSTITELAFLRFVQEALLSLQSLIKGLKPTAMSDMWVPTQTFAAKSLAEFIAVIVDTKLAALEGVEAHKIDFSEEEEAKIRFNFEVMRKKRQVPLDRDGIYPNSTLSPSISTRSSHEVQSPITPPIISQTTVDQAVHLEESFSSFFLMNEIRSLRSQIRIMQDKKQGMELERKKLLEQNEKLARMATRKNANCVSTAIGHSYLSVDDDAVAQACYSPMVESYVFC</sequence>
<dbReference type="AlphaFoldDB" id="A0A9P9DL77"/>
<accession>A0A9P9DL77</accession>
<feature type="compositionally biased region" description="Basic and acidic residues" evidence="2">
    <location>
        <begin position="11"/>
        <end position="23"/>
    </location>
</feature>